<keyword evidence="9" id="KW-1185">Reference proteome</keyword>
<dbReference type="InterPro" id="IPR036938">
    <property type="entry name" value="PAP2/HPO_sf"/>
</dbReference>
<dbReference type="InterPro" id="IPR000086">
    <property type="entry name" value="NUDIX_hydrolase_dom"/>
</dbReference>
<keyword evidence="4 8" id="KW-0378">Hydrolase</keyword>
<feature type="transmembrane region" description="Helical" evidence="6">
    <location>
        <begin position="307"/>
        <end position="326"/>
    </location>
</feature>
<keyword evidence="6" id="KW-0812">Transmembrane</keyword>
<dbReference type="PROSITE" id="PS00893">
    <property type="entry name" value="NUDIX_BOX"/>
    <property type="match status" value="1"/>
</dbReference>
<comment type="cofactor">
    <cofactor evidence="1">
        <name>Mg(2+)</name>
        <dbReference type="ChEBI" id="CHEBI:18420"/>
    </cofactor>
</comment>
<feature type="transmembrane region" description="Helical" evidence="6">
    <location>
        <begin position="448"/>
        <end position="469"/>
    </location>
</feature>
<evidence type="ECO:0000256" key="1">
    <source>
        <dbReference type="ARBA" id="ARBA00001946"/>
    </source>
</evidence>
<dbReference type="CDD" id="cd01610">
    <property type="entry name" value="PAP2_like"/>
    <property type="match status" value="1"/>
</dbReference>
<sequence length="485" mass="54102">MNTLEPFIRLLSLVTFLFFSSFIFADQTQRVKVLGAACLIKADDKLVLVDEILTGKLWLPAGSLDIGEEPETAAQRETWEETGLTVSVKKELGQIGNTLFFDCVSDSTLVVFNIDDSFDAHQVPVWFAPHYGAEIASAILVEPKNIDPQNYRFPNDLSLMLDLFYKATPQSVKYVDNLVTAAPVFNQIELSWLYELRLLLDTLPPLVEARFETLLDLSLALIDPLALLVLFPYLYWRFGRDFTYSAYFSVILTSVMVLLAKQGFQMPSPHVYMASTPVIKSFGYSFPSLSFAILVCVMTLLSTKQRGVSTALFLTIGGGILLWLALANFYTGRHFMADMVFGALAGSLCAWHLIRLNNKSDVKLLALIQSRRTWGLMLFVSGLMIMSWPIPPMANLCTIVLTSLMTAHSIAGKCQSISRHGFIVISCILLAIYGLFDLTLSFVSESSILSFAIEVFRYPVLIYVFVLSVDNPPKNVARYVDFGGN</sequence>
<dbReference type="GO" id="GO:0016787">
    <property type="term" value="F:hydrolase activity"/>
    <property type="evidence" value="ECO:0007669"/>
    <property type="project" value="UniProtKB-KW"/>
</dbReference>
<organism evidence="8 9">
    <name type="scientific">Vibrio ostreicida</name>
    <dbReference type="NCBI Taxonomy" id="526588"/>
    <lineage>
        <taxon>Bacteria</taxon>
        <taxon>Pseudomonadati</taxon>
        <taxon>Pseudomonadota</taxon>
        <taxon>Gammaproteobacteria</taxon>
        <taxon>Vibrionales</taxon>
        <taxon>Vibrionaceae</taxon>
        <taxon>Vibrio</taxon>
    </lineage>
</organism>
<dbReference type="Gene3D" id="3.90.79.10">
    <property type="entry name" value="Nucleoside Triphosphate Pyrophosphohydrolase"/>
    <property type="match status" value="1"/>
</dbReference>
<keyword evidence="6" id="KW-0472">Membrane</keyword>
<feature type="transmembrane region" description="Helical" evidence="6">
    <location>
        <begin position="6"/>
        <end position="25"/>
    </location>
</feature>
<dbReference type="SUPFAM" id="SSF48317">
    <property type="entry name" value="Acid phosphatase/Vanadium-dependent haloperoxidase"/>
    <property type="match status" value="1"/>
</dbReference>
<dbReference type="Pfam" id="PF01569">
    <property type="entry name" value="PAP2"/>
    <property type="match status" value="1"/>
</dbReference>
<evidence type="ECO:0000259" key="7">
    <source>
        <dbReference type="PROSITE" id="PS51462"/>
    </source>
</evidence>
<evidence type="ECO:0000256" key="4">
    <source>
        <dbReference type="ARBA" id="ARBA00022801"/>
    </source>
</evidence>
<dbReference type="EMBL" id="JAUFQC010000001">
    <property type="protein sequence ID" value="MDN3610103.1"/>
    <property type="molecule type" value="Genomic_DNA"/>
</dbReference>
<comment type="caution">
    <text evidence="8">The sequence shown here is derived from an EMBL/GenBank/DDBJ whole genome shotgun (WGS) entry which is preliminary data.</text>
</comment>
<evidence type="ECO:0000256" key="6">
    <source>
        <dbReference type="SAM" id="Phobius"/>
    </source>
</evidence>
<dbReference type="PANTHER" id="PTHR43758:SF8">
    <property type="entry name" value="8-OXO-DGTP DIPHOSPHATASE YTKD-RELATED"/>
    <property type="match status" value="1"/>
</dbReference>
<proteinExistence type="inferred from homology"/>
<feature type="transmembrane region" description="Helical" evidence="6">
    <location>
        <begin position="417"/>
        <end position="436"/>
    </location>
</feature>
<feature type="transmembrane region" description="Helical" evidence="6">
    <location>
        <begin position="374"/>
        <end position="405"/>
    </location>
</feature>
<feature type="domain" description="Nudix hydrolase" evidence="7">
    <location>
        <begin position="31"/>
        <end position="164"/>
    </location>
</feature>
<evidence type="ECO:0000256" key="5">
    <source>
        <dbReference type="ARBA" id="ARBA00022842"/>
    </source>
</evidence>
<dbReference type="CDD" id="cd02883">
    <property type="entry name" value="NUDIX_Hydrolase"/>
    <property type="match status" value="1"/>
</dbReference>
<dbReference type="InterPro" id="IPR015797">
    <property type="entry name" value="NUDIX_hydrolase-like_dom_sf"/>
</dbReference>
<name>A0ABT8BVI1_9VIBR</name>
<evidence type="ECO:0000256" key="3">
    <source>
        <dbReference type="ARBA" id="ARBA00022723"/>
    </source>
</evidence>
<dbReference type="Pfam" id="PF00293">
    <property type="entry name" value="NUDIX"/>
    <property type="match status" value="1"/>
</dbReference>
<feature type="transmembrane region" description="Helical" evidence="6">
    <location>
        <begin position="214"/>
        <end position="236"/>
    </location>
</feature>
<keyword evidence="6" id="KW-1133">Transmembrane helix</keyword>
<reference evidence="9" key="1">
    <citation type="journal article" date="2019" name="Int. J. Syst. Evol. Microbiol.">
        <title>The Global Catalogue of Microorganisms (GCM) 10K type strain sequencing project: providing services to taxonomists for standard genome sequencing and annotation.</title>
        <authorList>
            <consortium name="The Broad Institute Genomics Platform"/>
            <consortium name="The Broad Institute Genome Sequencing Center for Infectious Disease"/>
            <person name="Wu L."/>
            <person name="Ma J."/>
        </authorList>
    </citation>
    <scope>NUCLEOTIDE SEQUENCE [LARGE SCALE GENOMIC DNA]</scope>
    <source>
        <strain evidence="9">CECT 7398</strain>
    </source>
</reference>
<feature type="transmembrane region" description="Helical" evidence="6">
    <location>
        <begin position="335"/>
        <end position="354"/>
    </location>
</feature>
<feature type="transmembrane region" description="Helical" evidence="6">
    <location>
        <begin position="281"/>
        <end position="301"/>
    </location>
</feature>
<dbReference type="PROSITE" id="PS51462">
    <property type="entry name" value="NUDIX"/>
    <property type="match status" value="1"/>
</dbReference>
<dbReference type="PANTHER" id="PTHR43758">
    <property type="entry name" value="7,8-DIHYDRO-8-OXOGUANINE TRIPHOSPHATASE"/>
    <property type="match status" value="1"/>
</dbReference>
<dbReference type="InterPro" id="IPR020084">
    <property type="entry name" value="NUDIX_hydrolase_CS"/>
</dbReference>
<evidence type="ECO:0000256" key="2">
    <source>
        <dbReference type="ARBA" id="ARBA00005582"/>
    </source>
</evidence>
<evidence type="ECO:0000313" key="8">
    <source>
        <dbReference type="EMBL" id="MDN3610103.1"/>
    </source>
</evidence>
<dbReference type="Proteomes" id="UP001238540">
    <property type="component" value="Unassembled WGS sequence"/>
</dbReference>
<dbReference type="EC" id="3.6.-.-" evidence="8"/>
<keyword evidence="3" id="KW-0479">Metal-binding</keyword>
<accession>A0ABT8BVI1</accession>
<evidence type="ECO:0000313" key="9">
    <source>
        <dbReference type="Proteomes" id="UP001238540"/>
    </source>
</evidence>
<dbReference type="InterPro" id="IPR000326">
    <property type="entry name" value="PAP2/HPO"/>
</dbReference>
<feature type="transmembrane region" description="Helical" evidence="6">
    <location>
        <begin position="242"/>
        <end position="260"/>
    </location>
</feature>
<comment type="similarity">
    <text evidence="2">Belongs to the Nudix hydrolase family.</text>
</comment>
<protein>
    <submittedName>
        <fullName evidence="8">Bifunctional NUDIX hydrolase/phosphatase PAP2 family protein</fullName>
        <ecNumber evidence="8">3.6.-.-</ecNumber>
    </submittedName>
</protein>
<gene>
    <name evidence="8" type="ORF">QWZ16_10365</name>
</gene>
<keyword evidence="5" id="KW-0460">Magnesium</keyword>
<dbReference type="SUPFAM" id="SSF55811">
    <property type="entry name" value="Nudix"/>
    <property type="match status" value="1"/>
</dbReference>
<dbReference type="RefSeq" id="WP_170881941.1">
    <property type="nucleotide sequence ID" value="NZ_JABEYA020000001.1"/>
</dbReference>